<evidence type="ECO:0000256" key="3">
    <source>
        <dbReference type="SAM" id="SignalP"/>
    </source>
</evidence>
<keyword evidence="3" id="KW-0732">Signal</keyword>
<name>A0A6L6XS49_9ACTN</name>
<keyword evidence="5" id="KW-1185">Reference proteome</keyword>
<keyword evidence="2" id="KW-0812">Transmembrane</keyword>
<feature type="transmembrane region" description="Helical" evidence="2">
    <location>
        <begin position="385"/>
        <end position="407"/>
    </location>
</feature>
<evidence type="ECO:0008006" key="6">
    <source>
        <dbReference type="Google" id="ProtNLM"/>
    </source>
</evidence>
<comment type="caution">
    <text evidence="4">The sequence shown here is derived from an EMBL/GenBank/DDBJ whole genome shotgun (WGS) entry which is preliminary data.</text>
</comment>
<dbReference type="Proteomes" id="UP000473525">
    <property type="component" value="Unassembled WGS sequence"/>
</dbReference>
<keyword evidence="2" id="KW-1133">Transmembrane helix</keyword>
<proteinExistence type="predicted"/>
<dbReference type="EMBL" id="WSEK01000004">
    <property type="protein sequence ID" value="MVQ48455.1"/>
    <property type="molecule type" value="Genomic_DNA"/>
</dbReference>
<dbReference type="RefSeq" id="WP_157340656.1">
    <property type="nucleotide sequence ID" value="NZ_WSEK01000004.1"/>
</dbReference>
<evidence type="ECO:0000313" key="4">
    <source>
        <dbReference type="EMBL" id="MVQ48455.1"/>
    </source>
</evidence>
<evidence type="ECO:0000256" key="2">
    <source>
        <dbReference type="SAM" id="Phobius"/>
    </source>
</evidence>
<feature type="region of interest" description="Disordered" evidence="1">
    <location>
        <begin position="166"/>
        <end position="213"/>
    </location>
</feature>
<sequence>MRKLGLSLGLRHPLAAVLAVCGLVLGTVAAFSGSASAAAVTLDLKCVTTIPGSSSNAFDWPGAQVDFSATGPAGATVTVKVSDMPGIAPVKMMNFPGTSRIVLTSAGVTTTLNGSGPVSNSGAKQPVPVPDLTGKLDFEFTSLAAVFTSLNLTVSGISTDCTLPTATPSATPTVPPPTTTASATATPTAAASASPSTSPSKSPTSGASKGEPAEGDVEFACVLNPLGTKFEYPATVTVSGSRAQAKDDLSVSATMSDLPGISPVPIDGQMDVTLDLVVATKKTTIEGTTHAVAAAKAPVKVPTLSGKLAVDGDEVDVSVTGFTFNFAALAIDADCQTDAVAMGAMKVGSEPVDDETGSGSGSGSGSGTSGGGLPQTGGGDALPVIALWAIALSLLGAALLLIVPGAVRPKA</sequence>
<evidence type="ECO:0000256" key="1">
    <source>
        <dbReference type="SAM" id="MobiDB-lite"/>
    </source>
</evidence>
<organism evidence="4 5">
    <name type="scientific">Nocardioides agri</name>
    <dbReference type="NCBI Taxonomy" id="2682843"/>
    <lineage>
        <taxon>Bacteria</taxon>
        <taxon>Bacillati</taxon>
        <taxon>Actinomycetota</taxon>
        <taxon>Actinomycetes</taxon>
        <taxon>Propionibacteriales</taxon>
        <taxon>Nocardioidaceae</taxon>
        <taxon>Nocardioides</taxon>
    </lineage>
</organism>
<feature type="signal peptide" evidence="3">
    <location>
        <begin position="1"/>
        <end position="37"/>
    </location>
</feature>
<feature type="compositionally biased region" description="Low complexity" evidence="1">
    <location>
        <begin position="179"/>
        <end position="208"/>
    </location>
</feature>
<accession>A0A6L6XS49</accession>
<gene>
    <name evidence="4" type="ORF">GON03_04635</name>
</gene>
<reference evidence="4 5" key="1">
    <citation type="submission" date="2019-12" db="EMBL/GenBank/DDBJ databases">
        <authorList>
            <person name="Huq M.A."/>
        </authorList>
    </citation>
    <scope>NUCLEOTIDE SEQUENCE [LARGE SCALE GENOMIC DNA]</scope>
    <source>
        <strain evidence="4 5">MAH-18</strain>
    </source>
</reference>
<dbReference type="AlphaFoldDB" id="A0A6L6XS49"/>
<evidence type="ECO:0000313" key="5">
    <source>
        <dbReference type="Proteomes" id="UP000473525"/>
    </source>
</evidence>
<keyword evidence="2" id="KW-0472">Membrane</keyword>
<feature type="region of interest" description="Disordered" evidence="1">
    <location>
        <begin position="349"/>
        <end position="375"/>
    </location>
</feature>
<feature type="chain" id="PRO_5026691395" description="LPXTG cell wall anchor domain-containing protein" evidence="3">
    <location>
        <begin position="38"/>
        <end position="411"/>
    </location>
</feature>
<feature type="compositionally biased region" description="Gly residues" evidence="1">
    <location>
        <begin position="358"/>
        <end position="375"/>
    </location>
</feature>
<protein>
    <recommendedName>
        <fullName evidence="6">LPXTG cell wall anchor domain-containing protein</fullName>
    </recommendedName>
</protein>